<evidence type="ECO:0000259" key="1">
    <source>
        <dbReference type="SMART" id="SM00474"/>
    </source>
</evidence>
<dbReference type="GeneID" id="113493517"/>
<dbReference type="Proteomes" id="UP000322000">
    <property type="component" value="Chromosome 4"/>
</dbReference>
<keyword evidence="2" id="KW-1185">Reference proteome</keyword>
<evidence type="ECO:0000313" key="3">
    <source>
        <dbReference type="RefSeq" id="XP_026727328.1"/>
    </source>
</evidence>
<dbReference type="InterPro" id="IPR036397">
    <property type="entry name" value="RNaseH_sf"/>
</dbReference>
<dbReference type="Pfam" id="PF01927">
    <property type="entry name" value="Mut7-C"/>
    <property type="match status" value="1"/>
</dbReference>
<dbReference type="InterPro" id="IPR002782">
    <property type="entry name" value="Mut7-C_RNAse_dom"/>
</dbReference>
<dbReference type="OrthoDB" id="18193at2759"/>
<sequence>MDINQLVSKNQSIKIVPSIEDSLQSIGLDVSLDPNSKKWFEQLKVTWKTWKKTPAVATQIETFFELAEDRYRLALVFVIKCEEYKDCKSKTLPYYIVETLLKWSYKSKILPDDNLKLPAFHIAIQQRNQHFLCLVVKAYRMLTIKDQILPIVRDMVSQDNCKQASQIVIAMELFDDIPVEDLIFPLILQDKPNLIDEYLNECPSQVKPLLIFLDNLLDKTISIRDFVQHYINDNKITHVKYDKLHYKPLGKLVARLCNKFNIPIETCKNLSKNRTTGGLRYLIHQKYQEHNVSTSVWEDLVKDSLKQNAGSGQEFIEMLVEYDRSEALKWASYLNMAESELPLALKEVSISDAPEEENWDTNEKNESSSHKYYKFKLLDDQVIMIDSGEKFNDLIVSEIVKSSVVGIDCEWKPSFGATQSQVALIQLATSNRVYLIDTLILNKAEYASYWHTFYKSFLDNAEIIKVGFGLEQDLKEMKSCLVGLGSIKVQGEGLLDLGIFWKSLLSNGLLLPSSSDVGGNSLSCLVQSCFGLPLEKSEQCSNWELRPLRSTQILYAALDAFVLIELYEYLQKICLVQKINFEEICNDVMLESKKKCTKKPKVIERFQSSIPIVQSRSVHEVKFIVDPVLSNLMPYLRYCGIDTTVIPVTMLWHDAINLAIKEDRLVLLCKIKHTPTNTFPQSSILEVGRDTVMQQLRKIFYSFNIKVEQDNLFSFCINCNSKDLRKLDSNDVVKMCSEYKINAVADEATDRFGCGYDDDETAYCDNFLSDSDCDEELYQPDTLPRKTLTTKKNVPIEIHNASKLSDLKKSAILCEDCGKLFWDEDVLLKPVSEVVLHFKKLKIW</sequence>
<dbReference type="AlphaFoldDB" id="A0A7E5VGA0"/>
<keyword evidence="3" id="KW-0378">Hydrolase</keyword>
<dbReference type="SMART" id="SM00474">
    <property type="entry name" value="35EXOc"/>
    <property type="match status" value="1"/>
</dbReference>
<dbReference type="SUPFAM" id="SSF53098">
    <property type="entry name" value="Ribonuclease H-like"/>
    <property type="match status" value="1"/>
</dbReference>
<gene>
    <name evidence="3" type="primary">LOC113493517</name>
</gene>
<feature type="domain" description="3'-5' exonuclease" evidence="1">
    <location>
        <begin position="382"/>
        <end position="575"/>
    </location>
</feature>
<dbReference type="PANTHER" id="PTHR47765">
    <property type="entry name" value="3'-5' EXONUCLEASE DOMAIN-CONTAINING PROTEIN"/>
    <property type="match status" value="1"/>
</dbReference>
<dbReference type="GO" id="GO:0003676">
    <property type="term" value="F:nucleic acid binding"/>
    <property type="evidence" value="ECO:0007669"/>
    <property type="project" value="InterPro"/>
</dbReference>
<dbReference type="RefSeq" id="XP_026727328.1">
    <property type="nucleotide sequence ID" value="XM_026871527.1"/>
</dbReference>
<dbReference type="GO" id="GO:0008408">
    <property type="term" value="F:3'-5' exonuclease activity"/>
    <property type="evidence" value="ECO:0007669"/>
    <property type="project" value="InterPro"/>
</dbReference>
<name>A0A7E5VGA0_TRINI</name>
<dbReference type="PANTHER" id="PTHR47765:SF2">
    <property type="entry name" value="EXONUCLEASE MUT-7 HOMOLOG"/>
    <property type="match status" value="1"/>
</dbReference>
<dbReference type="InterPro" id="IPR012337">
    <property type="entry name" value="RNaseH-like_sf"/>
</dbReference>
<keyword evidence="3" id="KW-0269">Exonuclease</keyword>
<dbReference type="FunCoup" id="A0A7E5VGA0">
    <property type="interactions" value="618"/>
</dbReference>
<dbReference type="Gene3D" id="3.30.420.10">
    <property type="entry name" value="Ribonuclease H-like superfamily/Ribonuclease H"/>
    <property type="match status" value="1"/>
</dbReference>
<dbReference type="CTD" id="35385"/>
<accession>A0A7E5VGA0</accession>
<protein>
    <submittedName>
        <fullName evidence="3">Exonuclease mut-7 homolog</fullName>
    </submittedName>
</protein>
<dbReference type="KEGG" id="tnl:113493517"/>
<dbReference type="Pfam" id="PF01612">
    <property type="entry name" value="DNA_pol_A_exo1"/>
    <property type="match status" value="1"/>
</dbReference>
<evidence type="ECO:0000313" key="2">
    <source>
        <dbReference type="Proteomes" id="UP000322000"/>
    </source>
</evidence>
<organism evidence="2 3">
    <name type="scientific">Trichoplusia ni</name>
    <name type="common">Cabbage looper</name>
    <dbReference type="NCBI Taxonomy" id="7111"/>
    <lineage>
        <taxon>Eukaryota</taxon>
        <taxon>Metazoa</taxon>
        <taxon>Ecdysozoa</taxon>
        <taxon>Arthropoda</taxon>
        <taxon>Hexapoda</taxon>
        <taxon>Insecta</taxon>
        <taxon>Pterygota</taxon>
        <taxon>Neoptera</taxon>
        <taxon>Endopterygota</taxon>
        <taxon>Lepidoptera</taxon>
        <taxon>Glossata</taxon>
        <taxon>Ditrysia</taxon>
        <taxon>Noctuoidea</taxon>
        <taxon>Noctuidae</taxon>
        <taxon>Plusiinae</taxon>
        <taxon>Trichoplusia</taxon>
    </lineage>
</organism>
<dbReference type="InterPro" id="IPR002562">
    <property type="entry name" value="3'-5'_exonuclease_dom"/>
</dbReference>
<dbReference type="GO" id="GO:0006139">
    <property type="term" value="P:nucleobase-containing compound metabolic process"/>
    <property type="evidence" value="ECO:0007669"/>
    <property type="project" value="InterPro"/>
</dbReference>
<proteinExistence type="predicted"/>
<dbReference type="InParanoid" id="A0A7E5VGA0"/>
<keyword evidence="3" id="KW-0540">Nuclease</keyword>
<reference evidence="3" key="1">
    <citation type="submission" date="2025-08" db="UniProtKB">
        <authorList>
            <consortium name="RefSeq"/>
        </authorList>
    </citation>
    <scope>IDENTIFICATION</scope>
</reference>
<dbReference type="InterPro" id="IPR052408">
    <property type="entry name" value="Exonuclease_MUT-7-like"/>
</dbReference>